<protein>
    <submittedName>
        <fullName evidence="1">Uncharacterized protein</fullName>
    </submittedName>
</protein>
<reference evidence="1 2" key="1">
    <citation type="submission" date="2023-11" db="EMBL/GenBank/DDBJ databases">
        <authorList>
            <person name="Cook R."/>
            <person name="Crisci M."/>
            <person name="Pye H."/>
            <person name="Adriaenssens E."/>
            <person name="Santini J."/>
        </authorList>
    </citation>
    <scope>NUCLEOTIDE SEQUENCE [LARGE SCALE GENOMIC DNA]</scope>
    <source>
        <strain evidence="1">Lak_Megaphage_Sonny</strain>
    </source>
</reference>
<proteinExistence type="predicted"/>
<name>A0ABZ0Z3C3_9CAUD</name>
<keyword evidence="2" id="KW-1185">Reference proteome</keyword>
<organism evidence="1 2">
    <name type="scientific">phage Lak_Megaphage_Sonny</name>
    <dbReference type="NCBI Taxonomy" id="3109229"/>
    <lineage>
        <taxon>Viruses</taxon>
        <taxon>Duplodnaviria</taxon>
        <taxon>Heunggongvirae</taxon>
        <taxon>Uroviricota</taxon>
        <taxon>Caudoviricetes</taxon>
        <taxon>Caudoviricetes code 15 clade</taxon>
    </lineage>
</organism>
<sequence>MYDDIKHRFLTDTDETGRFIVKSFKTGKTYFVEPISSGHCSGWGDVDPATKKLTGNYGEKYTGSVTEKESLINESNGFVDIVRLDPGDSPLSYIYEKDKQYERQMR</sequence>
<accession>A0ABZ0Z3C3</accession>
<evidence type="ECO:0000313" key="2">
    <source>
        <dbReference type="Proteomes" id="UP001358193"/>
    </source>
</evidence>
<dbReference type="Proteomes" id="UP001358193">
    <property type="component" value="Segment"/>
</dbReference>
<dbReference type="EMBL" id="OR769223">
    <property type="protein sequence ID" value="WQJ53549.1"/>
    <property type="molecule type" value="Genomic_DNA"/>
</dbReference>
<evidence type="ECO:0000313" key="1">
    <source>
        <dbReference type="EMBL" id="WQJ53549.1"/>
    </source>
</evidence>